<evidence type="ECO:0000313" key="2">
    <source>
        <dbReference type="EMBL" id="MFE4106568.1"/>
    </source>
</evidence>
<dbReference type="InterPro" id="IPR011006">
    <property type="entry name" value="CheY-like_superfamily"/>
</dbReference>
<accession>A0ABW6IEE9</accession>
<dbReference type="SUPFAM" id="SSF52172">
    <property type="entry name" value="CheY-like"/>
    <property type="match status" value="1"/>
</dbReference>
<comment type="caution">
    <text evidence="2">The sequence shown here is derived from an EMBL/GenBank/DDBJ whole genome shotgun (WGS) entry which is preliminary data.</text>
</comment>
<keyword evidence="2" id="KW-0808">Transferase</keyword>
<dbReference type="RefSeq" id="WP_377964442.1">
    <property type="nucleotide sequence ID" value="NZ_JBHZOL010000066.1"/>
</dbReference>
<keyword evidence="2" id="KW-0548">Nucleotidyltransferase</keyword>
<organism evidence="2 3">
    <name type="scientific">Almyronema epifaneia S1</name>
    <dbReference type="NCBI Taxonomy" id="2991925"/>
    <lineage>
        <taxon>Bacteria</taxon>
        <taxon>Bacillati</taxon>
        <taxon>Cyanobacteriota</taxon>
        <taxon>Cyanophyceae</taxon>
        <taxon>Nodosilineales</taxon>
        <taxon>Nodosilineaceae</taxon>
        <taxon>Almyronema</taxon>
        <taxon>Almyronema epifaneia</taxon>
    </lineage>
</organism>
<name>A0ABW6IEE9_9CYAN</name>
<reference evidence="2 3" key="1">
    <citation type="submission" date="2024-10" db="EMBL/GenBank/DDBJ databases">
        <authorList>
            <person name="Ratan Roy A."/>
            <person name="Morales Sandoval P.H."/>
            <person name="De Los Santos Villalobos S."/>
            <person name="Chakraborty S."/>
            <person name="Mukherjee J."/>
        </authorList>
    </citation>
    <scope>NUCLEOTIDE SEQUENCE [LARGE SCALE GENOMIC DNA]</scope>
    <source>
        <strain evidence="2 3">S1</strain>
    </source>
</reference>
<dbReference type="InterPro" id="IPR050469">
    <property type="entry name" value="Diguanylate_Cyclase"/>
</dbReference>
<dbReference type="InterPro" id="IPR000160">
    <property type="entry name" value="GGDEF_dom"/>
</dbReference>
<sequence>MTAVLLLVGDRPFSDKTLERIRPLTEAEINTAQSYGEAETLIYSSPPDVLLLEATQPLSWELCRQLKQAGQLGWIYCILLEHQPASVPTATVPISSTIAALEAGANAYLWLSAASATATHSEGERLLKAHIEAGLRQSKMHRDLSQENNLLSAIALSDSLTQISNRRAFDWELPRQIKSAQEKAADLSLMMIDIDYFKVVNDTHGHLVGDEVLRLLAERLKHNMRFDDTPYRYGGEEFVIVLANTGKAEATQIAQRLCQLICQHPFRVNQTLALALTVSIGVASLRRDEAESGMELLQRADQNLLKAKSAGRNQIVSS</sequence>
<dbReference type="PANTHER" id="PTHR45138">
    <property type="entry name" value="REGULATORY COMPONENTS OF SENSORY TRANSDUCTION SYSTEM"/>
    <property type="match status" value="1"/>
</dbReference>
<dbReference type="PROSITE" id="PS50887">
    <property type="entry name" value="GGDEF"/>
    <property type="match status" value="1"/>
</dbReference>
<evidence type="ECO:0000313" key="3">
    <source>
        <dbReference type="Proteomes" id="UP001600165"/>
    </source>
</evidence>
<dbReference type="Proteomes" id="UP001600165">
    <property type="component" value="Unassembled WGS sequence"/>
</dbReference>
<dbReference type="PANTHER" id="PTHR45138:SF9">
    <property type="entry name" value="DIGUANYLATE CYCLASE DGCM-RELATED"/>
    <property type="match status" value="1"/>
</dbReference>
<dbReference type="CDD" id="cd01949">
    <property type="entry name" value="GGDEF"/>
    <property type="match status" value="1"/>
</dbReference>
<evidence type="ECO:0000259" key="1">
    <source>
        <dbReference type="PROSITE" id="PS50887"/>
    </source>
</evidence>
<proteinExistence type="predicted"/>
<dbReference type="NCBIfam" id="TIGR00254">
    <property type="entry name" value="GGDEF"/>
    <property type="match status" value="1"/>
</dbReference>
<protein>
    <submittedName>
        <fullName evidence="2">Diguanylate cyclase</fullName>
        <ecNumber evidence="2">2.7.7.65</ecNumber>
    </submittedName>
</protein>
<feature type="domain" description="GGDEF" evidence="1">
    <location>
        <begin position="185"/>
        <end position="318"/>
    </location>
</feature>
<dbReference type="InterPro" id="IPR043128">
    <property type="entry name" value="Rev_trsase/Diguanyl_cyclase"/>
</dbReference>
<dbReference type="Pfam" id="PF00990">
    <property type="entry name" value="GGDEF"/>
    <property type="match status" value="1"/>
</dbReference>
<dbReference type="GO" id="GO:0052621">
    <property type="term" value="F:diguanylate cyclase activity"/>
    <property type="evidence" value="ECO:0007669"/>
    <property type="project" value="UniProtKB-EC"/>
</dbReference>
<gene>
    <name evidence="2" type="ORF">ACFVKH_09790</name>
</gene>
<dbReference type="SUPFAM" id="SSF55073">
    <property type="entry name" value="Nucleotide cyclase"/>
    <property type="match status" value="1"/>
</dbReference>
<keyword evidence="3" id="KW-1185">Reference proteome</keyword>
<dbReference type="Gene3D" id="3.30.70.270">
    <property type="match status" value="1"/>
</dbReference>
<dbReference type="SMART" id="SM00267">
    <property type="entry name" value="GGDEF"/>
    <property type="match status" value="1"/>
</dbReference>
<dbReference type="EMBL" id="JBHZOL010000066">
    <property type="protein sequence ID" value="MFE4106568.1"/>
    <property type="molecule type" value="Genomic_DNA"/>
</dbReference>
<dbReference type="EC" id="2.7.7.65" evidence="2"/>
<dbReference type="InterPro" id="IPR029787">
    <property type="entry name" value="Nucleotide_cyclase"/>
</dbReference>